<accession>A1BGG1</accession>
<dbReference type="InterPro" id="IPR036249">
    <property type="entry name" value="Thioredoxin-like_sf"/>
</dbReference>
<dbReference type="Proteomes" id="UP000008701">
    <property type="component" value="Chromosome"/>
</dbReference>
<dbReference type="PANTHER" id="PTHR42899:SF1">
    <property type="entry name" value="SPERMATOGENESIS-ASSOCIATED PROTEIN 20"/>
    <property type="match status" value="1"/>
</dbReference>
<dbReference type="AlphaFoldDB" id="A1BGG1"/>
<dbReference type="PIRSF" id="PIRSF006402">
    <property type="entry name" value="UCP006402_thioredoxin"/>
    <property type="match status" value="1"/>
</dbReference>
<dbReference type="InterPro" id="IPR004879">
    <property type="entry name" value="Ssp411-like_TRX"/>
</dbReference>
<organism evidence="2 3">
    <name type="scientific">Chlorobium phaeobacteroides (strain DSM 266 / SMG 266 / 2430)</name>
    <dbReference type="NCBI Taxonomy" id="290317"/>
    <lineage>
        <taxon>Bacteria</taxon>
        <taxon>Pseudomonadati</taxon>
        <taxon>Chlorobiota</taxon>
        <taxon>Chlorobiia</taxon>
        <taxon>Chlorobiales</taxon>
        <taxon>Chlorobiaceae</taxon>
        <taxon>Chlorobium/Pelodictyon group</taxon>
        <taxon>Chlorobium</taxon>
    </lineage>
</organism>
<dbReference type="CDD" id="cd02955">
    <property type="entry name" value="SSP411"/>
    <property type="match status" value="1"/>
</dbReference>
<dbReference type="Gene3D" id="3.40.30.10">
    <property type="entry name" value="Glutaredoxin"/>
    <property type="match status" value="1"/>
</dbReference>
<dbReference type="HOGENOM" id="CLU_014051_4_1_10"/>
<gene>
    <name evidence="2" type="ordered locus">Cpha266_1460</name>
</gene>
<protein>
    <recommendedName>
        <fullName evidence="1">Spermatogenesis-associated protein 20-like TRX domain-containing protein</fullName>
    </recommendedName>
</protein>
<evidence type="ECO:0000259" key="1">
    <source>
        <dbReference type="Pfam" id="PF03190"/>
    </source>
</evidence>
<dbReference type="KEGG" id="cph:Cpha266_1460"/>
<feature type="domain" description="Spermatogenesis-associated protein 20-like TRX" evidence="1">
    <location>
        <begin position="8"/>
        <end position="169"/>
    </location>
</feature>
<reference evidence="2 3" key="1">
    <citation type="submission" date="2006-12" db="EMBL/GenBank/DDBJ databases">
        <title>Complete sequence of Chlorobium phaeobacteroides DSM 266.</title>
        <authorList>
            <consortium name="US DOE Joint Genome Institute"/>
            <person name="Copeland A."/>
            <person name="Lucas S."/>
            <person name="Lapidus A."/>
            <person name="Barry K."/>
            <person name="Detter J.C."/>
            <person name="Glavina del Rio T."/>
            <person name="Hammon N."/>
            <person name="Israni S."/>
            <person name="Pitluck S."/>
            <person name="Goltsman E."/>
            <person name="Schmutz J."/>
            <person name="Larimer F."/>
            <person name="Land M."/>
            <person name="Hauser L."/>
            <person name="Mikhailova N."/>
            <person name="Li T."/>
            <person name="Overmann J."/>
            <person name="Bryant D.A."/>
            <person name="Richardson P."/>
        </authorList>
    </citation>
    <scope>NUCLEOTIDE SEQUENCE [LARGE SCALE GENOMIC DNA]</scope>
    <source>
        <strain evidence="2 3">DSM 266</strain>
    </source>
</reference>
<evidence type="ECO:0000313" key="2">
    <source>
        <dbReference type="EMBL" id="ABL65488.1"/>
    </source>
</evidence>
<proteinExistence type="predicted"/>
<dbReference type="InterPro" id="IPR024705">
    <property type="entry name" value="Ssp411"/>
</dbReference>
<name>A1BGG1_CHLPD</name>
<evidence type="ECO:0000313" key="3">
    <source>
        <dbReference type="Proteomes" id="UP000008701"/>
    </source>
</evidence>
<dbReference type="EMBL" id="CP000492">
    <property type="protein sequence ID" value="ABL65488.1"/>
    <property type="molecule type" value="Genomic_DNA"/>
</dbReference>
<keyword evidence="3" id="KW-1185">Reference proteome</keyword>
<dbReference type="SUPFAM" id="SSF48208">
    <property type="entry name" value="Six-hairpin glycosidases"/>
    <property type="match status" value="1"/>
</dbReference>
<sequence length="720" mass="81462">MNRSERKPNRLIDEKSPYLLQHAENPVDWYPWGVEAFAKAKKESKPIFLSVGYSTCHWCHVMERESFEDPRTALLLNTNFVPVKVDREEYPDLDRLYMTFVQSTTGRGGWPMSVWLTPDLDPFYGGSYFPPVDRYGMPGFNTLLTSIARLWQTDPQSILDRSALFFQQLNSAESVKTEGSLPSKDAANRCFRWLEDSFDRDFGGFGNAPKFPRPVLLDFLFNYHYHTGNEQALAMALFTLRKMAEGGIHDHLGIPEKGGGGFSRYSTDPFWHLPHFEKMLYDNAQLAISFVQAFQCSGDSFYAEVADDIFNYVLTDLASSEGAFYSAEDADSLPEQSSSVLEEGAFYRWSHEEVLRLPCSRRSIELFSRLYGIRPEGNVLNDPHNEFAGLNILKKESSIEEIGRIFSMREKEVAEALEEVRLALHNARLARPRPFLDDKILASWNGLMISALARGYRVFGDKRLLLAANRATEFLLSTLYNRHTGKLLRRYRNGSAGIDGKADDYAFFVQGLLDLYEADFDPRHIETAIALTETVILLFEDTIKGGFSSTASDDTSLPARMREEYDGAEPAANSVLAMNLLRLSEMTGEERYNEKAENIFKAFDSILDTNSHALPAMLVALNFWEQKKSLTILNGDPASPVMQELKRAPGRRYLPGNVTIHASIRQVVKGLDVLEQIEESPAIPRAYVCLDRACQLPVSDPISLMALLSNSFRETEGYPQ</sequence>
<dbReference type="SUPFAM" id="SSF52833">
    <property type="entry name" value="Thioredoxin-like"/>
    <property type="match status" value="1"/>
</dbReference>
<dbReference type="Pfam" id="PF03190">
    <property type="entry name" value="Thioredox_DsbH"/>
    <property type="match status" value="1"/>
</dbReference>
<dbReference type="eggNOG" id="COG1331">
    <property type="taxonomic scope" value="Bacteria"/>
</dbReference>
<dbReference type="GO" id="GO:0005975">
    <property type="term" value="P:carbohydrate metabolic process"/>
    <property type="evidence" value="ECO:0007669"/>
    <property type="project" value="InterPro"/>
</dbReference>
<dbReference type="PANTHER" id="PTHR42899">
    <property type="entry name" value="SPERMATOGENESIS-ASSOCIATED PROTEIN 20"/>
    <property type="match status" value="1"/>
</dbReference>
<dbReference type="RefSeq" id="WP_011745302.1">
    <property type="nucleotide sequence ID" value="NC_008639.1"/>
</dbReference>
<dbReference type="OrthoDB" id="9762614at2"/>
<dbReference type="Gene3D" id="1.50.10.10">
    <property type="match status" value="1"/>
</dbReference>
<dbReference type="STRING" id="290317.Cpha266_1460"/>
<dbReference type="InterPro" id="IPR012341">
    <property type="entry name" value="6hp_glycosidase-like_sf"/>
</dbReference>
<dbReference type="InterPro" id="IPR008928">
    <property type="entry name" value="6-hairpin_glycosidase_sf"/>
</dbReference>